<dbReference type="AlphaFoldDB" id="A0A914PWZ2"/>
<dbReference type="WBParaSite" id="PDA_v2.g19374.t1">
    <property type="protein sequence ID" value="PDA_v2.g19374.t1"/>
    <property type="gene ID" value="PDA_v2.g19374"/>
</dbReference>
<dbReference type="GO" id="GO:0003964">
    <property type="term" value="F:RNA-directed DNA polymerase activity"/>
    <property type="evidence" value="ECO:0007669"/>
    <property type="project" value="UniProtKB-EC"/>
</dbReference>
<dbReference type="EC" id="2.7.7.49" evidence="1"/>
<dbReference type="InterPro" id="IPR043502">
    <property type="entry name" value="DNA/RNA_pol_sf"/>
</dbReference>
<evidence type="ECO:0000313" key="5">
    <source>
        <dbReference type="WBParaSite" id="PDA_v2.g19374.t1"/>
    </source>
</evidence>
<dbReference type="Pfam" id="PF00078">
    <property type="entry name" value="RVT_1"/>
    <property type="match status" value="1"/>
</dbReference>
<dbReference type="Proteomes" id="UP000887578">
    <property type="component" value="Unplaced"/>
</dbReference>
<dbReference type="PANTHER" id="PTHR37984:SF5">
    <property type="entry name" value="PROTEIN NYNRIN-LIKE"/>
    <property type="match status" value="1"/>
</dbReference>
<dbReference type="PROSITE" id="PS50878">
    <property type="entry name" value="RT_POL"/>
    <property type="match status" value="1"/>
</dbReference>
<name>A0A914PWZ2_9BILA</name>
<protein>
    <recommendedName>
        <fullName evidence="1">RNA-directed DNA polymerase</fullName>
        <ecNumber evidence="1">2.7.7.49</ecNumber>
    </recommendedName>
</protein>
<sequence length="197" mass="22386">MVLQGIEGVVVYVDDITVTAGDRKTHLERLKEVFNRFRKHGLTLKKEKCEFLKDKIDFLGHELDANGIRPSSKKLLGLEKMPEPQNLKELEAFIGLVNYYGKFVKDLATLASPLNELRKKDATWHWKEIQKKAFIEIKKRLLSGELLTHYDPSKPIVLATDASEYGIGAVLYHREADGVEKIIANASRKLTTAQGRK</sequence>
<dbReference type="Gene3D" id="3.30.70.270">
    <property type="match status" value="2"/>
</dbReference>
<dbReference type="InterPro" id="IPR050951">
    <property type="entry name" value="Retrovirus_Pol_polyprotein"/>
</dbReference>
<reference evidence="5" key="1">
    <citation type="submission" date="2022-11" db="UniProtKB">
        <authorList>
            <consortium name="WormBaseParasite"/>
        </authorList>
    </citation>
    <scope>IDENTIFICATION</scope>
</reference>
<organism evidence="4 5">
    <name type="scientific">Panagrolaimus davidi</name>
    <dbReference type="NCBI Taxonomy" id="227884"/>
    <lineage>
        <taxon>Eukaryota</taxon>
        <taxon>Metazoa</taxon>
        <taxon>Ecdysozoa</taxon>
        <taxon>Nematoda</taxon>
        <taxon>Chromadorea</taxon>
        <taxon>Rhabditida</taxon>
        <taxon>Tylenchina</taxon>
        <taxon>Panagrolaimomorpha</taxon>
        <taxon>Panagrolaimoidea</taxon>
        <taxon>Panagrolaimidae</taxon>
        <taxon>Panagrolaimus</taxon>
    </lineage>
</organism>
<evidence type="ECO:0000259" key="3">
    <source>
        <dbReference type="PROSITE" id="PS50878"/>
    </source>
</evidence>
<dbReference type="Pfam" id="PF17919">
    <property type="entry name" value="RT_RNaseH_2"/>
    <property type="match status" value="1"/>
</dbReference>
<dbReference type="SUPFAM" id="SSF56672">
    <property type="entry name" value="DNA/RNA polymerases"/>
    <property type="match status" value="1"/>
</dbReference>
<dbReference type="PANTHER" id="PTHR37984">
    <property type="entry name" value="PROTEIN CBG26694"/>
    <property type="match status" value="1"/>
</dbReference>
<dbReference type="InterPro" id="IPR043128">
    <property type="entry name" value="Rev_trsase/Diguanyl_cyclase"/>
</dbReference>
<feature type="domain" description="Reverse transcriptase" evidence="3">
    <location>
        <begin position="1"/>
        <end position="63"/>
    </location>
</feature>
<keyword evidence="2" id="KW-0511">Multifunctional enzyme</keyword>
<evidence type="ECO:0000256" key="2">
    <source>
        <dbReference type="ARBA" id="ARBA00023268"/>
    </source>
</evidence>
<dbReference type="FunFam" id="3.30.70.270:FF:000003">
    <property type="entry name" value="Transposon Ty3-G Gag-Pol polyprotein"/>
    <property type="match status" value="1"/>
</dbReference>
<proteinExistence type="predicted"/>
<accession>A0A914PWZ2</accession>
<dbReference type="FunFam" id="3.30.70.270:FF:000020">
    <property type="entry name" value="Transposon Tf2-6 polyprotein-like Protein"/>
    <property type="match status" value="1"/>
</dbReference>
<evidence type="ECO:0000313" key="4">
    <source>
        <dbReference type="Proteomes" id="UP000887578"/>
    </source>
</evidence>
<dbReference type="InterPro" id="IPR000477">
    <property type="entry name" value="RT_dom"/>
</dbReference>
<keyword evidence="4" id="KW-1185">Reference proteome</keyword>
<dbReference type="InterPro" id="IPR041577">
    <property type="entry name" value="RT_RNaseH_2"/>
</dbReference>
<evidence type="ECO:0000256" key="1">
    <source>
        <dbReference type="ARBA" id="ARBA00012493"/>
    </source>
</evidence>